<dbReference type="SUPFAM" id="SSF46785">
    <property type="entry name" value="Winged helix' DNA-binding domain"/>
    <property type="match status" value="1"/>
</dbReference>
<evidence type="ECO:0000256" key="1">
    <source>
        <dbReference type="SAM" id="MobiDB-lite"/>
    </source>
</evidence>
<protein>
    <recommendedName>
        <fullName evidence="4">HTH iclR-type domain-containing protein</fullName>
    </recommendedName>
</protein>
<dbReference type="Proteomes" id="UP000234632">
    <property type="component" value="Unassembled WGS sequence"/>
</dbReference>
<sequence length="133" mass="13571">MGPHRLDSGGLMEQDRRTSTGVTRVASAVDPCTRAATFKALRPALDALASAAGDDPRLSAQARRVLRAVVRTGPQATLAIADLAARSSTPKTHVPGALAELEAHGYLARLAEIAPHLAAALPAGAPPGNTDPA</sequence>
<evidence type="ECO:0008006" key="4">
    <source>
        <dbReference type="Google" id="ProtNLM"/>
    </source>
</evidence>
<gene>
    <name evidence="2" type="ORF">AUQ48_15930</name>
</gene>
<dbReference type="InterPro" id="IPR036388">
    <property type="entry name" value="WH-like_DNA-bd_sf"/>
</dbReference>
<name>A0A2N4SXW3_9MICC</name>
<reference evidence="2 3" key="1">
    <citation type="submission" date="2015-12" db="EMBL/GenBank/DDBJ databases">
        <authorList>
            <person name="Shamseldin A."/>
            <person name="Moawad H."/>
            <person name="Abd El-Rahim W.M."/>
            <person name="Sadowsky M.J."/>
        </authorList>
    </citation>
    <scope>NUCLEOTIDE SEQUENCE [LARGE SCALE GENOMIC DNA]</scope>
    <source>
        <strain evidence="2 3">S43</strain>
    </source>
</reference>
<accession>A0A2N4SXW3</accession>
<comment type="caution">
    <text evidence="2">The sequence shown here is derived from an EMBL/GenBank/DDBJ whole genome shotgun (WGS) entry which is preliminary data.</text>
</comment>
<dbReference type="AlphaFoldDB" id="A0A2N4SXW3"/>
<evidence type="ECO:0000313" key="2">
    <source>
        <dbReference type="EMBL" id="PLC10813.1"/>
    </source>
</evidence>
<dbReference type="EMBL" id="LOMZ01000002">
    <property type="protein sequence ID" value="PLC10813.1"/>
    <property type="molecule type" value="Genomic_DNA"/>
</dbReference>
<feature type="compositionally biased region" description="Basic and acidic residues" evidence="1">
    <location>
        <begin position="1"/>
        <end position="18"/>
    </location>
</feature>
<organism evidence="2 3">
    <name type="scientific">Kocuria flava</name>
    <dbReference type="NCBI Taxonomy" id="446860"/>
    <lineage>
        <taxon>Bacteria</taxon>
        <taxon>Bacillati</taxon>
        <taxon>Actinomycetota</taxon>
        <taxon>Actinomycetes</taxon>
        <taxon>Micrococcales</taxon>
        <taxon>Micrococcaceae</taxon>
        <taxon>Kocuria</taxon>
    </lineage>
</organism>
<proteinExistence type="predicted"/>
<dbReference type="Gene3D" id="1.10.10.10">
    <property type="entry name" value="Winged helix-like DNA-binding domain superfamily/Winged helix DNA-binding domain"/>
    <property type="match status" value="1"/>
</dbReference>
<dbReference type="InterPro" id="IPR036390">
    <property type="entry name" value="WH_DNA-bd_sf"/>
</dbReference>
<evidence type="ECO:0000313" key="3">
    <source>
        <dbReference type="Proteomes" id="UP000234632"/>
    </source>
</evidence>
<feature type="region of interest" description="Disordered" evidence="1">
    <location>
        <begin position="1"/>
        <end position="24"/>
    </location>
</feature>